<reference evidence="3" key="1">
    <citation type="journal article" date="2022" name="J Environ Chem Eng">
        <title>Biodegradation of petroleum oil using a constructed nonpathogenic and heavy metal-tolerant bacterial consortium isolated from marine sponges.</title>
        <authorList>
            <person name="Dechsakulwatana C."/>
            <person name="Rungsihiranrut A."/>
            <person name="Muangchinda C."/>
            <person name="Ningthoujam R."/>
            <person name="Klankeo P."/>
            <person name="Pinyakong O."/>
        </authorList>
    </citation>
    <scope>NUCLEOTIDE SEQUENCE [LARGE SCALE GENOMIC DNA]</scope>
    <source>
        <strain evidence="3">MO2-4</strain>
    </source>
</reference>
<gene>
    <name evidence="2" type="ORF">O0R41_06590</name>
</gene>
<proteinExistence type="predicted"/>
<dbReference type="InterPro" id="IPR039523">
    <property type="entry name" value="RimK-rel_E_lig_ATP-grasp"/>
</dbReference>
<dbReference type="EMBL" id="JAPTHD010000002">
    <property type="protein sequence ID" value="MDV5823261.1"/>
    <property type="molecule type" value="Genomic_DNA"/>
</dbReference>
<dbReference type="Pfam" id="PF14397">
    <property type="entry name" value="ATPgrasp_ST"/>
    <property type="match status" value="1"/>
</dbReference>
<protein>
    <recommendedName>
        <fullName evidence="1">Alpha-L-glutamate ligase-related protein ATP-grasp domain-containing protein</fullName>
    </recommendedName>
</protein>
<feature type="domain" description="Alpha-L-glutamate ligase-related protein ATP-grasp" evidence="1">
    <location>
        <begin position="87"/>
        <end position="329"/>
    </location>
</feature>
<keyword evidence="3" id="KW-1185">Reference proteome</keyword>
<evidence type="ECO:0000259" key="1">
    <source>
        <dbReference type="Pfam" id="PF14397"/>
    </source>
</evidence>
<dbReference type="RefSeq" id="WP_317516278.1">
    <property type="nucleotide sequence ID" value="NZ_JAPTHD010000002.1"/>
</dbReference>
<dbReference type="Gene3D" id="3.30.470.20">
    <property type="entry name" value="ATP-grasp fold, B domain"/>
    <property type="match status" value="1"/>
</dbReference>
<name>A0ABU3ZUT2_9SPHN</name>
<evidence type="ECO:0000313" key="3">
    <source>
        <dbReference type="Proteomes" id="UP001185984"/>
    </source>
</evidence>
<sequence>MLTIRAVPPRDENSLLAAYHGGLRAHWAAPERALSQGLARMGRGGWSPAERMLLSDAVRRSGLSMRDRKGLHRLLNPAAFPFIANPLKNKQLFATVAAQADLPIAPCCDPVAQDLAEWLGRETDIIAKPSFRSKGQGVERYQRQGATWRGAAGPISDGALRARLAELWREGGVIQRRLPTHAALEALSPGALPTLRVVTCLDESGAPEACDLALRLSAGGARPVDNFNAGNLVLGIDTQGTCMAAWRGGAIQPTAHERHPATGERIVGTSVPDLAEAIALALRAHKAFAAGFTVIGWDVGLTRDGPMLIEGNWNPGTDILQLVNGQGVSDTRLGALYRHHLERLPIARWRGAQVVEWDRRGR</sequence>
<dbReference type="Proteomes" id="UP001185984">
    <property type="component" value="Unassembled WGS sequence"/>
</dbReference>
<comment type="caution">
    <text evidence="2">The sequence shown here is derived from an EMBL/GenBank/DDBJ whole genome shotgun (WGS) entry which is preliminary data.</text>
</comment>
<accession>A0ABU3ZUT2</accession>
<evidence type="ECO:0000313" key="2">
    <source>
        <dbReference type="EMBL" id="MDV5823261.1"/>
    </source>
</evidence>
<organism evidence="2 3">
    <name type="scientific">Sphingobium naphthae</name>
    <dbReference type="NCBI Taxonomy" id="1886786"/>
    <lineage>
        <taxon>Bacteria</taxon>
        <taxon>Pseudomonadati</taxon>
        <taxon>Pseudomonadota</taxon>
        <taxon>Alphaproteobacteria</taxon>
        <taxon>Sphingomonadales</taxon>
        <taxon>Sphingomonadaceae</taxon>
        <taxon>Sphingobium</taxon>
    </lineage>
</organism>